<dbReference type="RefSeq" id="WP_034932825.1">
    <property type="nucleotide sequence ID" value="NZ_JFHN01000010.1"/>
</dbReference>
<evidence type="ECO:0000313" key="8">
    <source>
        <dbReference type="Proteomes" id="UP000019918"/>
    </source>
</evidence>
<dbReference type="PATRIC" id="fig|69222.5.peg.25"/>
<dbReference type="InterPro" id="IPR054160">
    <property type="entry name" value="MrkD_recept-bd"/>
</dbReference>
<evidence type="ECO:0000256" key="1">
    <source>
        <dbReference type="ARBA" id="ARBA00004561"/>
    </source>
</evidence>
<comment type="caution">
    <text evidence="7">The sequence shown here is derived from an EMBL/GenBank/DDBJ whole genome shotgun (WGS) entry which is preliminary data.</text>
</comment>
<evidence type="ECO:0000313" key="7">
    <source>
        <dbReference type="EMBL" id="EXU77359.1"/>
    </source>
</evidence>
<feature type="domain" description="Fimbrial-type adhesion" evidence="5">
    <location>
        <begin position="172"/>
        <end position="311"/>
    </location>
</feature>
<dbReference type="InterPro" id="IPR008966">
    <property type="entry name" value="Adhesion_dom_sf"/>
</dbReference>
<dbReference type="EMBL" id="JFHN01000010">
    <property type="protein sequence ID" value="EXU77359.1"/>
    <property type="molecule type" value="Genomic_DNA"/>
</dbReference>
<evidence type="ECO:0000256" key="4">
    <source>
        <dbReference type="ARBA" id="ARBA00023263"/>
    </source>
</evidence>
<dbReference type="Gene3D" id="2.60.40.3310">
    <property type="match status" value="1"/>
</dbReference>
<dbReference type="Pfam" id="PF22003">
    <property type="entry name" value="MrkDrd"/>
    <property type="match status" value="1"/>
</dbReference>
<dbReference type="Pfam" id="PF00419">
    <property type="entry name" value="Fimbrial"/>
    <property type="match status" value="1"/>
</dbReference>
<dbReference type="Gene3D" id="2.60.40.1090">
    <property type="entry name" value="Fimbrial-type adhesion domain"/>
    <property type="match status" value="1"/>
</dbReference>
<keyword evidence="4" id="KW-0281">Fimbrium</keyword>
<dbReference type="AlphaFoldDB" id="A0A014MGX1"/>
<comment type="similarity">
    <text evidence="2">Belongs to the fimbrial protein family.</text>
</comment>
<feature type="domain" description="MrkD-like receptor binding" evidence="6">
    <location>
        <begin position="43"/>
        <end position="161"/>
    </location>
</feature>
<protein>
    <submittedName>
        <fullName evidence="7">Fimbrial adhesin</fullName>
    </submittedName>
</protein>
<dbReference type="InterPro" id="IPR036937">
    <property type="entry name" value="Adhesion_dom_fimbrial_sf"/>
</dbReference>
<dbReference type="InterPro" id="IPR000259">
    <property type="entry name" value="Adhesion_dom_fimbrial"/>
</dbReference>
<proteinExistence type="inferred from homology"/>
<dbReference type="Proteomes" id="UP000019918">
    <property type="component" value="Unassembled WGS sequence"/>
</dbReference>
<keyword evidence="3" id="KW-0732">Signal</keyword>
<evidence type="ECO:0000259" key="6">
    <source>
        <dbReference type="Pfam" id="PF22003"/>
    </source>
</evidence>
<dbReference type="PANTHER" id="PTHR33420:SF3">
    <property type="entry name" value="FIMBRIAL SUBUNIT ELFA"/>
    <property type="match status" value="1"/>
</dbReference>
<dbReference type="SUPFAM" id="SSF49401">
    <property type="entry name" value="Bacterial adhesins"/>
    <property type="match status" value="1"/>
</dbReference>
<evidence type="ECO:0000256" key="3">
    <source>
        <dbReference type="ARBA" id="ARBA00022729"/>
    </source>
</evidence>
<comment type="subcellular location">
    <subcellularLocation>
        <location evidence="1">Fimbrium</location>
    </subcellularLocation>
</comment>
<name>A0A014MGX1_9GAMM</name>
<reference evidence="7 8" key="1">
    <citation type="submission" date="2014-02" db="EMBL/GenBank/DDBJ databases">
        <title>Draft genome of Erwinia mallotivora strain BT-MARDI, a papaya dieback pathogen.</title>
        <authorList>
            <person name="Redzuan R."/>
            <person name="Abu Bakar N."/>
            <person name="Badrun R."/>
            <person name="Mohd Raih M.F."/>
            <person name="Rozano L."/>
            <person name="Mat Amin N."/>
        </authorList>
    </citation>
    <scope>NUCLEOTIDE SEQUENCE [LARGE SCALE GENOMIC DNA]</scope>
    <source>
        <strain evidence="7 8">BT-MARDI</strain>
    </source>
</reference>
<sequence>MNIFKFIHPFSVVILFIFPSLSYGASCVMGATGKGTTGAITLAVDPTIAVGETLAIRYSKGLSGQTLVIGCTGTSSYRSASVLTQSTTVDGAYDTGIAGVGVIISDLYKSGQTVPYSTSISQNLLTPWTNQNEVRLTFVKTGAITPGTVSSKIYSRYYLNSSIFATFTMGSLTVIQKSCLADVSSKNQTVNLGSPSRSEFSGVGSTAASSERSFTILLQCESDNIPVQVTFDPVTSSTGDGMLSIDEGTGAATGVAVEVLDSSSTPLTFATAKTYHNLAEKTIQIPLTARYKQTGEITAGTANAAMTFTITQN</sequence>
<evidence type="ECO:0000259" key="5">
    <source>
        <dbReference type="Pfam" id="PF00419"/>
    </source>
</evidence>
<gene>
    <name evidence="7" type="ORF">BG55_00050</name>
</gene>
<dbReference type="PANTHER" id="PTHR33420">
    <property type="entry name" value="FIMBRIAL SUBUNIT ELFA-RELATED"/>
    <property type="match status" value="1"/>
</dbReference>
<organism evidence="7 8">
    <name type="scientific">Erwinia mallotivora</name>
    <dbReference type="NCBI Taxonomy" id="69222"/>
    <lineage>
        <taxon>Bacteria</taxon>
        <taxon>Pseudomonadati</taxon>
        <taxon>Pseudomonadota</taxon>
        <taxon>Gammaproteobacteria</taxon>
        <taxon>Enterobacterales</taxon>
        <taxon>Erwiniaceae</taxon>
        <taxon>Erwinia</taxon>
    </lineage>
</organism>
<dbReference type="OrthoDB" id="6479211at2"/>
<evidence type="ECO:0000256" key="2">
    <source>
        <dbReference type="ARBA" id="ARBA00006671"/>
    </source>
</evidence>
<dbReference type="GO" id="GO:0009289">
    <property type="term" value="C:pilus"/>
    <property type="evidence" value="ECO:0007669"/>
    <property type="project" value="UniProtKB-SubCell"/>
</dbReference>
<dbReference type="InterPro" id="IPR050263">
    <property type="entry name" value="Bact_Fimbrial_Adh_Pro"/>
</dbReference>
<keyword evidence="8" id="KW-1185">Reference proteome</keyword>
<dbReference type="GO" id="GO:0043709">
    <property type="term" value="P:cell adhesion involved in single-species biofilm formation"/>
    <property type="evidence" value="ECO:0007669"/>
    <property type="project" value="TreeGrafter"/>
</dbReference>
<accession>A0A014MGX1</accession>
<dbReference type="STRING" id="69222.BG55_00050"/>